<sequence length="562" mass="58968">MSRRLLAFLALFASLFSALPAAAHPHVFVTVKSTIVYEKGVPKAVRHNWRFDDMFSAFAVQGLDTDSDGQLSRAELQALAEVNVTSLKEFDYFTFGTAGSGDLAFAKPVDYWLEHDGTALTLHFTLPVRSAKPSDTVRVEIYDPSYFVAFALAEQNPVALEGAPEGCRADAEASDDASSEKLSEDFFSNLDPQQGWGKQFANAFVVRCGEAATAFATSQQQKAETAQAEAAAAPEKAASRVETALKITEAQPLGDMPEQKVKTQDNKALGAFGVVAPEASAVNASSGVFGWIAAQQAKFYKAMSDALTASKDDGSAFLLLASLAFSYGVFHAAGPGHGKAVISSYLLATGETLRRGIAISFAASLAQAVTAILVVGIFAIILGVTSQVMGVAAWWLEAASYALIVLLGVGIMFRRSLIPLRGSSKGHVHDEACDHSHGPKLEDLDGEFGWRRAAAAVLAVGLRPCTGALLILVFALAQGLIWTGIAATFAMALGTAFTVATIATLAVTMKQLAVKLAAGSSTTRTRRALRLIEITAGFAVLAFGLILLGGLLQAGVPAAAAG</sequence>
<evidence type="ECO:0000256" key="13">
    <source>
        <dbReference type="SAM" id="Phobius"/>
    </source>
</evidence>
<dbReference type="RefSeq" id="WP_222876461.1">
    <property type="nucleotide sequence ID" value="NZ_AP023361.1"/>
</dbReference>
<dbReference type="InterPro" id="IPR018247">
    <property type="entry name" value="EF_Hand_1_Ca_BS"/>
</dbReference>
<keyword evidence="3" id="KW-0171">Cobalt transport</keyword>
<evidence type="ECO:0008006" key="17">
    <source>
        <dbReference type="Google" id="ProtNLM"/>
    </source>
</evidence>
<feature type="transmembrane region" description="Helical" evidence="13">
    <location>
        <begin position="481"/>
        <end position="507"/>
    </location>
</feature>
<keyword evidence="10" id="KW-0921">Nickel transport</keyword>
<evidence type="ECO:0000256" key="12">
    <source>
        <dbReference type="ARBA" id="ARBA00023285"/>
    </source>
</evidence>
<evidence type="ECO:0000256" key="11">
    <source>
        <dbReference type="ARBA" id="ARBA00023136"/>
    </source>
</evidence>
<dbReference type="Pfam" id="PF03824">
    <property type="entry name" value="NicO"/>
    <property type="match status" value="2"/>
</dbReference>
<keyword evidence="8 13" id="KW-1133">Transmembrane helix</keyword>
<feature type="transmembrane region" description="Helical" evidence="13">
    <location>
        <begin position="316"/>
        <end position="336"/>
    </location>
</feature>
<feature type="transmembrane region" description="Helical" evidence="13">
    <location>
        <begin position="528"/>
        <end position="552"/>
    </location>
</feature>
<evidence type="ECO:0000313" key="15">
    <source>
        <dbReference type="EMBL" id="BCJ89778.1"/>
    </source>
</evidence>
<evidence type="ECO:0000256" key="8">
    <source>
        <dbReference type="ARBA" id="ARBA00022989"/>
    </source>
</evidence>
<evidence type="ECO:0000313" key="16">
    <source>
        <dbReference type="Proteomes" id="UP000515317"/>
    </source>
</evidence>
<dbReference type="InterPro" id="IPR051224">
    <property type="entry name" value="NiCoT_RcnA"/>
</dbReference>
<keyword evidence="14" id="KW-0732">Signal</keyword>
<evidence type="ECO:0000256" key="14">
    <source>
        <dbReference type="SAM" id="SignalP"/>
    </source>
</evidence>
<proteinExistence type="predicted"/>
<evidence type="ECO:0000256" key="7">
    <source>
        <dbReference type="ARBA" id="ARBA00022692"/>
    </source>
</evidence>
<keyword evidence="11 13" id="KW-0472">Membrane</keyword>
<keyword evidence="4" id="KW-0813">Transport</keyword>
<keyword evidence="7 13" id="KW-0812">Transmembrane</keyword>
<keyword evidence="12" id="KW-0170">Cobalt</keyword>
<feature type="transmembrane region" description="Helical" evidence="13">
    <location>
        <begin position="453"/>
        <end position="475"/>
    </location>
</feature>
<organism evidence="15 16">
    <name type="scientific">Terrihabitans soli</name>
    <dbReference type="NCBI Taxonomy" id="708113"/>
    <lineage>
        <taxon>Bacteria</taxon>
        <taxon>Pseudomonadati</taxon>
        <taxon>Pseudomonadota</taxon>
        <taxon>Alphaproteobacteria</taxon>
        <taxon>Hyphomicrobiales</taxon>
        <taxon>Terrihabitans</taxon>
    </lineage>
</organism>
<accession>A0A6S6QTJ2</accession>
<dbReference type="KEGG" id="tso:IZ6_05130"/>
<comment type="subcellular location">
    <subcellularLocation>
        <location evidence="2">Cell membrane</location>
        <topology evidence="2">Multi-pass membrane protein</topology>
    </subcellularLocation>
</comment>
<comment type="function">
    <text evidence="1">Efflux system for nickel and cobalt.</text>
</comment>
<evidence type="ECO:0000256" key="3">
    <source>
        <dbReference type="ARBA" id="ARBA00022426"/>
    </source>
</evidence>
<dbReference type="GO" id="GO:0005886">
    <property type="term" value="C:plasma membrane"/>
    <property type="evidence" value="ECO:0007669"/>
    <property type="project" value="UniProtKB-SubCell"/>
</dbReference>
<dbReference type="GO" id="GO:0010045">
    <property type="term" value="P:response to nickel cation"/>
    <property type="evidence" value="ECO:0007669"/>
    <property type="project" value="TreeGrafter"/>
</dbReference>
<keyword evidence="6" id="KW-0533">Nickel</keyword>
<dbReference type="InterPro" id="IPR010412">
    <property type="entry name" value="DUF1007"/>
</dbReference>
<dbReference type="GO" id="GO:0015099">
    <property type="term" value="F:nickel cation transmembrane transporter activity"/>
    <property type="evidence" value="ECO:0007669"/>
    <property type="project" value="InterPro"/>
</dbReference>
<feature type="transmembrane region" description="Helical" evidence="13">
    <location>
        <begin position="393"/>
        <end position="413"/>
    </location>
</feature>
<evidence type="ECO:0000256" key="9">
    <source>
        <dbReference type="ARBA" id="ARBA00023065"/>
    </source>
</evidence>
<dbReference type="GO" id="GO:0006824">
    <property type="term" value="P:cobalt ion transport"/>
    <property type="evidence" value="ECO:0007669"/>
    <property type="project" value="UniProtKB-KW"/>
</dbReference>
<dbReference type="GO" id="GO:0046583">
    <property type="term" value="F:monoatomic cation efflux transmembrane transporter activity"/>
    <property type="evidence" value="ECO:0007669"/>
    <property type="project" value="TreeGrafter"/>
</dbReference>
<evidence type="ECO:0000256" key="6">
    <source>
        <dbReference type="ARBA" id="ARBA00022596"/>
    </source>
</evidence>
<protein>
    <recommendedName>
        <fullName evidence="17">DUF1007 family protein</fullName>
    </recommendedName>
</protein>
<feature type="transmembrane region" description="Helical" evidence="13">
    <location>
        <begin position="357"/>
        <end position="381"/>
    </location>
</feature>
<reference evidence="15 16" key="1">
    <citation type="submission" date="2020-08" db="EMBL/GenBank/DDBJ databases">
        <title>Genome sequence of Rhizobiales bacterium strain IZ6.</title>
        <authorList>
            <person name="Nakai R."/>
            <person name="Naganuma T."/>
        </authorList>
    </citation>
    <scope>NUCLEOTIDE SEQUENCE [LARGE SCALE GENOMIC DNA]</scope>
    <source>
        <strain evidence="15 16">IZ6</strain>
    </source>
</reference>
<feature type="signal peptide" evidence="14">
    <location>
        <begin position="1"/>
        <end position="23"/>
    </location>
</feature>
<keyword evidence="5" id="KW-1003">Cell membrane</keyword>
<feature type="chain" id="PRO_5027550649" description="DUF1007 family protein" evidence="14">
    <location>
        <begin position="24"/>
        <end position="562"/>
    </location>
</feature>
<evidence type="ECO:0000256" key="10">
    <source>
        <dbReference type="ARBA" id="ARBA00023112"/>
    </source>
</evidence>
<dbReference type="GO" id="GO:0032025">
    <property type="term" value="P:response to cobalt ion"/>
    <property type="evidence" value="ECO:0007669"/>
    <property type="project" value="TreeGrafter"/>
</dbReference>
<dbReference type="AlphaFoldDB" id="A0A6S6QTJ2"/>
<evidence type="ECO:0000256" key="2">
    <source>
        <dbReference type="ARBA" id="ARBA00004651"/>
    </source>
</evidence>
<evidence type="ECO:0000256" key="4">
    <source>
        <dbReference type="ARBA" id="ARBA00022448"/>
    </source>
</evidence>
<dbReference type="PANTHER" id="PTHR40659">
    <property type="entry name" value="NICKEL/COBALT EFFLUX SYSTEM RCNA"/>
    <property type="match status" value="1"/>
</dbReference>
<keyword evidence="16" id="KW-1185">Reference proteome</keyword>
<dbReference type="PANTHER" id="PTHR40659:SF1">
    <property type="entry name" value="NICKEL_COBALT EFFLUX SYSTEM RCNA"/>
    <property type="match status" value="1"/>
</dbReference>
<evidence type="ECO:0000256" key="5">
    <source>
        <dbReference type="ARBA" id="ARBA00022475"/>
    </source>
</evidence>
<gene>
    <name evidence="15" type="ORF">IZ6_05130</name>
</gene>
<dbReference type="EMBL" id="AP023361">
    <property type="protein sequence ID" value="BCJ89778.1"/>
    <property type="molecule type" value="Genomic_DNA"/>
</dbReference>
<dbReference type="Proteomes" id="UP000515317">
    <property type="component" value="Chromosome"/>
</dbReference>
<keyword evidence="9" id="KW-0406">Ion transport</keyword>
<evidence type="ECO:0000256" key="1">
    <source>
        <dbReference type="ARBA" id="ARBA00002510"/>
    </source>
</evidence>
<dbReference type="Pfam" id="PF06226">
    <property type="entry name" value="DUF1007"/>
    <property type="match status" value="1"/>
</dbReference>
<name>A0A6S6QTJ2_9HYPH</name>
<dbReference type="InterPro" id="IPR011541">
    <property type="entry name" value="Ni/Co_transpt_high_affinity"/>
</dbReference>
<dbReference type="PROSITE" id="PS00018">
    <property type="entry name" value="EF_HAND_1"/>
    <property type="match status" value="1"/>
</dbReference>